<gene>
    <name evidence="2" type="ORF">JRJ22_02215</name>
</gene>
<proteinExistence type="predicted"/>
<name>A0ABX7LBG6_9BACL</name>
<evidence type="ECO:0000256" key="1">
    <source>
        <dbReference type="SAM" id="MobiDB-lite"/>
    </source>
</evidence>
<keyword evidence="3" id="KW-1185">Reference proteome</keyword>
<organism evidence="2 3">
    <name type="scientific">Paenibacillus tianjinensis</name>
    <dbReference type="NCBI Taxonomy" id="2810347"/>
    <lineage>
        <taxon>Bacteria</taxon>
        <taxon>Bacillati</taxon>
        <taxon>Bacillota</taxon>
        <taxon>Bacilli</taxon>
        <taxon>Bacillales</taxon>
        <taxon>Paenibacillaceae</taxon>
        <taxon>Paenibacillus</taxon>
    </lineage>
</organism>
<dbReference type="Proteomes" id="UP000663452">
    <property type="component" value="Chromosome"/>
</dbReference>
<reference evidence="2 3" key="1">
    <citation type="submission" date="2021-02" db="EMBL/GenBank/DDBJ databases">
        <title>Paenibacillus tianjinensis sp. nov.</title>
        <authorList>
            <person name="Liu H."/>
        </authorList>
    </citation>
    <scope>NUCLEOTIDE SEQUENCE [LARGE SCALE GENOMIC DNA]</scope>
    <source>
        <strain evidence="2 3">TB2019</strain>
    </source>
</reference>
<feature type="region of interest" description="Disordered" evidence="1">
    <location>
        <begin position="22"/>
        <end position="53"/>
    </location>
</feature>
<feature type="compositionally biased region" description="Basic and acidic residues" evidence="1">
    <location>
        <begin position="34"/>
        <end position="53"/>
    </location>
</feature>
<protein>
    <submittedName>
        <fullName evidence="2">Uncharacterized protein</fullName>
    </submittedName>
</protein>
<dbReference type="RefSeq" id="WP_206102997.1">
    <property type="nucleotide sequence ID" value="NZ_CP070969.1"/>
</dbReference>
<accession>A0ABX7LBG6</accession>
<evidence type="ECO:0000313" key="2">
    <source>
        <dbReference type="EMBL" id="QSF45504.1"/>
    </source>
</evidence>
<evidence type="ECO:0000313" key="3">
    <source>
        <dbReference type="Proteomes" id="UP000663452"/>
    </source>
</evidence>
<sequence length="53" mass="6101">MRIRRNVSAAAAVSVLAAQQHRQYRSRSAAVEPEFSRKRQDLHDGKDYWTSKA</sequence>
<dbReference type="EMBL" id="CP070969">
    <property type="protein sequence ID" value="QSF45504.1"/>
    <property type="molecule type" value="Genomic_DNA"/>
</dbReference>